<feature type="compositionally biased region" description="Basic and acidic residues" evidence="1">
    <location>
        <begin position="7"/>
        <end position="21"/>
    </location>
</feature>
<proteinExistence type="predicted"/>
<gene>
    <name evidence="2" type="ORF">HRTV-14_gp111</name>
</gene>
<organism evidence="2 3">
    <name type="scientific">Halorubrum phage HRTV-14</name>
    <dbReference type="NCBI Taxonomy" id="2877994"/>
    <lineage>
        <taxon>Viruses</taxon>
        <taxon>Duplodnaviria</taxon>
        <taxon>Heunggongvirae</taxon>
        <taxon>Uroviricota</taxon>
        <taxon>Caudoviricetes</taxon>
        <taxon>Thumleimavirales</taxon>
        <taxon>Hafunaviridae</taxon>
        <taxon>Haloferacalesvirus</taxon>
        <taxon>Haloferacalesvirus hv8</taxon>
    </lineage>
</organism>
<reference evidence="2" key="1">
    <citation type="submission" date="2021-05" db="EMBL/GenBank/DDBJ databases">
        <title>Diversity, taxonomy and evolution of archaeal viruses of the class Caudoviricetes.</title>
        <authorList>
            <person name="Liu Y."/>
            <person name="Demina T.A."/>
            <person name="Roux S."/>
            <person name="Aiewsakun P."/>
            <person name="Kazlauskas D."/>
            <person name="Simmonds P."/>
            <person name="Prangishvili D."/>
            <person name="Oksanen H.M."/>
            <person name="Krupovic M."/>
        </authorList>
    </citation>
    <scope>NUCLEOTIDE SEQUENCE</scope>
    <source>
        <strain evidence="2">HRTV-14/2</strain>
    </source>
</reference>
<evidence type="ECO:0000256" key="1">
    <source>
        <dbReference type="SAM" id="MobiDB-lite"/>
    </source>
</evidence>
<dbReference type="EMBL" id="MZ334492">
    <property type="protein sequence ID" value="UBF19184.1"/>
    <property type="molecule type" value="Genomic_DNA"/>
</dbReference>
<evidence type="ECO:0000313" key="3">
    <source>
        <dbReference type="Proteomes" id="UP000828061"/>
    </source>
</evidence>
<dbReference type="Proteomes" id="UP000828061">
    <property type="component" value="Segment"/>
</dbReference>
<name>A0AAE8XSC4_9CAUD</name>
<sequence length="91" mass="10301">MSVTHTKTHDVIARPKNDSRGGHMFHLKPNKLPLETRREVASRLEDSGVFAKDYPHEKVAEVVIESTVQGQDPRKPFRTSEIQELTINVPA</sequence>
<protein>
    <submittedName>
        <fullName evidence="2">Uncharacterized protein</fullName>
    </submittedName>
</protein>
<evidence type="ECO:0000313" key="2">
    <source>
        <dbReference type="EMBL" id="UBF19184.1"/>
    </source>
</evidence>
<accession>A0AAE8XSC4</accession>
<feature type="region of interest" description="Disordered" evidence="1">
    <location>
        <begin position="1"/>
        <end position="31"/>
    </location>
</feature>